<feature type="compositionally biased region" description="Acidic residues" evidence="1">
    <location>
        <begin position="99"/>
        <end position="123"/>
    </location>
</feature>
<keyword evidence="3" id="KW-1185">Reference proteome</keyword>
<evidence type="ECO:0000313" key="2">
    <source>
        <dbReference type="EMBL" id="CAI9281179.1"/>
    </source>
</evidence>
<dbReference type="EMBL" id="OX465080">
    <property type="protein sequence ID" value="CAI9281179.1"/>
    <property type="molecule type" value="Genomic_DNA"/>
</dbReference>
<protein>
    <submittedName>
        <fullName evidence="2">Uncharacterized protein</fullName>
    </submittedName>
</protein>
<accession>A0AA35YW64</accession>
<organism evidence="2 3">
    <name type="scientific">Lactuca saligna</name>
    <name type="common">Willowleaf lettuce</name>
    <dbReference type="NCBI Taxonomy" id="75948"/>
    <lineage>
        <taxon>Eukaryota</taxon>
        <taxon>Viridiplantae</taxon>
        <taxon>Streptophyta</taxon>
        <taxon>Embryophyta</taxon>
        <taxon>Tracheophyta</taxon>
        <taxon>Spermatophyta</taxon>
        <taxon>Magnoliopsida</taxon>
        <taxon>eudicotyledons</taxon>
        <taxon>Gunneridae</taxon>
        <taxon>Pentapetalae</taxon>
        <taxon>asterids</taxon>
        <taxon>campanulids</taxon>
        <taxon>Asterales</taxon>
        <taxon>Asteraceae</taxon>
        <taxon>Cichorioideae</taxon>
        <taxon>Cichorieae</taxon>
        <taxon>Lactucinae</taxon>
        <taxon>Lactuca</taxon>
    </lineage>
</organism>
<evidence type="ECO:0000313" key="3">
    <source>
        <dbReference type="Proteomes" id="UP001177003"/>
    </source>
</evidence>
<name>A0AA35YW64_LACSI</name>
<reference evidence="2" key="1">
    <citation type="submission" date="2023-04" db="EMBL/GenBank/DDBJ databases">
        <authorList>
            <person name="Vijverberg K."/>
            <person name="Xiong W."/>
            <person name="Schranz E."/>
        </authorList>
    </citation>
    <scope>NUCLEOTIDE SEQUENCE</scope>
</reference>
<gene>
    <name evidence="2" type="ORF">LSALG_LOCUS20889</name>
</gene>
<dbReference type="AlphaFoldDB" id="A0AA35YW64"/>
<proteinExistence type="predicted"/>
<evidence type="ECO:0000256" key="1">
    <source>
        <dbReference type="SAM" id="MobiDB-lite"/>
    </source>
</evidence>
<sequence>MSKVLYVFAPNANVFKGPHAPDTPIVVQANNIGFSYIIPNQYKNSAIEDFDNYVKNCPLHYIFCDFPEPFYPKQVYMHLTQHMDDWVAILYIVESSEYDEECGEGNNEDEKDDVDDEEDEFDVDTNTLDADMREDFA</sequence>
<feature type="region of interest" description="Disordered" evidence="1">
    <location>
        <begin position="99"/>
        <end position="137"/>
    </location>
</feature>
<dbReference type="Proteomes" id="UP001177003">
    <property type="component" value="Chromosome 4"/>
</dbReference>